<comment type="subcellular location">
    <subcellularLocation>
        <location evidence="1 9">Cell inner membrane</location>
        <topology evidence="1 9">Multi-pass membrane protein</topology>
    </subcellularLocation>
</comment>
<evidence type="ECO:0000256" key="3">
    <source>
        <dbReference type="ARBA" id="ARBA00022475"/>
    </source>
</evidence>
<evidence type="ECO:0000256" key="6">
    <source>
        <dbReference type="ARBA" id="ARBA00022989"/>
    </source>
</evidence>
<keyword evidence="4 9" id="KW-0997">Cell inner membrane</keyword>
<reference evidence="11 12" key="1">
    <citation type="submission" date="2020-06" db="EMBL/GenBank/DDBJ databases">
        <title>Halomonas sp. QX-1 draft genome sequence.</title>
        <authorList>
            <person name="Qiu X."/>
        </authorList>
    </citation>
    <scope>NUCLEOTIDE SEQUENCE [LARGE SCALE GENOMIC DNA]</scope>
    <source>
        <strain evidence="11 12">QX-1</strain>
    </source>
</reference>
<organism evidence="11 12">
    <name type="scientific">Vreelandella maris</name>
    <dbReference type="NCBI Taxonomy" id="2729617"/>
    <lineage>
        <taxon>Bacteria</taxon>
        <taxon>Pseudomonadati</taxon>
        <taxon>Pseudomonadota</taxon>
        <taxon>Gammaproteobacteria</taxon>
        <taxon>Oceanospirillales</taxon>
        <taxon>Halomonadaceae</taxon>
        <taxon>Vreelandella</taxon>
    </lineage>
</organism>
<dbReference type="AlphaFoldDB" id="A0A7Y6RF19"/>
<sequence>MLKNIFTGIEYIVSRMTFFIFIAMVVAVFSQVVLRFLFDSSISWAEEFARFAMVWIAFLGASLGMKDGSHTKIDFFINRFPWGVKRLILIFNKALCVVFLAFISYYVIAALSYTMNTLSPGMRIPMGIMHMILPVAGILMIIYLLKDIYQLVRNEPLASEIE</sequence>
<evidence type="ECO:0000256" key="9">
    <source>
        <dbReference type="RuleBase" id="RU369079"/>
    </source>
</evidence>
<name>A0A7Y6RF19_9GAMM</name>
<gene>
    <name evidence="11" type="ORF">HUO07_16800</name>
</gene>
<dbReference type="InterPro" id="IPR055348">
    <property type="entry name" value="DctQ"/>
</dbReference>
<dbReference type="EMBL" id="JABWCV010000023">
    <property type="protein sequence ID" value="NVF15815.1"/>
    <property type="molecule type" value="Genomic_DNA"/>
</dbReference>
<evidence type="ECO:0000313" key="11">
    <source>
        <dbReference type="EMBL" id="NVF15815.1"/>
    </source>
</evidence>
<evidence type="ECO:0000256" key="1">
    <source>
        <dbReference type="ARBA" id="ARBA00004429"/>
    </source>
</evidence>
<proteinExistence type="inferred from homology"/>
<dbReference type="PANTHER" id="PTHR35011:SF2">
    <property type="entry name" value="2,3-DIKETO-L-GULONATE TRAP TRANSPORTER SMALL PERMEASE PROTEIN YIAM"/>
    <property type="match status" value="1"/>
</dbReference>
<evidence type="ECO:0000313" key="12">
    <source>
        <dbReference type="Proteomes" id="UP000589984"/>
    </source>
</evidence>
<dbReference type="Pfam" id="PF04290">
    <property type="entry name" value="DctQ"/>
    <property type="match status" value="1"/>
</dbReference>
<keyword evidence="12" id="KW-1185">Reference proteome</keyword>
<dbReference type="GO" id="GO:0022857">
    <property type="term" value="F:transmembrane transporter activity"/>
    <property type="evidence" value="ECO:0007669"/>
    <property type="project" value="UniProtKB-UniRule"/>
</dbReference>
<keyword evidence="2 9" id="KW-0813">Transport</keyword>
<dbReference type="InterPro" id="IPR007387">
    <property type="entry name" value="TRAP_DctQ"/>
</dbReference>
<comment type="subunit">
    <text evidence="9">The complex comprises the extracytoplasmic solute receptor protein and the two transmembrane proteins.</text>
</comment>
<dbReference type="PANTHER" id="PTHR35011">
    <property type="entry name" value="2,3-DIKETO-L-GULONATE TRAP TRANSPORTER SMALL PERMEASE PROTEIN YIAM"/>
    <property type="match status" value="1"/>
</dbReference>
<accession>A0A7Y6RF19</accession>
<comment type="similarity">
    <text evidence="8 9">Belongs to the TRAP transporter small permease family.</text>
</comment>
<evidence type="ECO:0000256" key="4">
    <source>
        <dbReference type="ARBA" id="ARBA00022519"/>
    </source>
</evidence>
<feature type="transmembrane region" description="Helical" evidence="9">
    <location>
        <begin position="128"/>
        <end position="145"/>
    </location>
</feature>
<evidence type="ECO:0000259" key="10">
    <source>
        <dbReference type="Pfam" id="PF04290"/>
    </source>
</evidence>
<keyword evidence="7 9" id="KW-0472">Membrane</keyword>
<evidence type="ECO:0000256" key="7">
    <source>
        <dbReference type="ARBA" id="ARBA00023136"/>
    </source>
</evidence>
<keyword evidence="6 9" id="KW-1133">Transmembrane helix</keyword>
<evidence type="ECO:0000256" key="2">
    <source>
        <dbReference type="ARBA" id="ARBA00022448"/>
    </source>
</evidence>
<keyword evidence="3" id="KW-1003">Cell membrane</keyword>
<feature type="transmembrane region" description="Helical" evidence="9">
    <location>
        <begin position="87"/>
        <end position="108"/>
    </location>
</feature>
<dbReference type="GO" id="GO:0005886">
    <property type="term" value="C:plasma membrane"/>
    <property type="evidence" value="ECO:0007669"/>
    <property type="project" value="UniProtKB-SubCell"/>
</dbReference>
<evidence type="ECO:0000256" key="5">
    <source>
        <dbReference type="ARBA" id="ARBA00022692"/>
    </source>
</evidence>
<evidence type="ECO:0000256" key="8">
    <source>
        <dbReference type="ARBA" id="ARBA00038436"/>
    </source>
</evidence>
<comment type="function">
    <text evidence="9">Part of the tripartite ATP-independent periplasmic (TRAP) transport system.</text>
</comment>
<feature type="transmembrane region" description="Helical" evidence="9">
    <location>
        <begin position="12"/>
        <end position="36"/>
    </location>
</feature>
<dbReference type="GO" id="GO:0015740">
    <property type="term" value="P:C4-dicarboxylate transport"/>
    <property type="evidence" value="ECO:0007669"/>
    <property type="project" value="TreeGrafter"/>
</dbReference>
<dbReference type="RefSeq" id="WP_176304513.1">
    <property type="nucleotide sequence ID" value="NZ_JABWCV010000023.1"/>
</dbReference>
<keyword evidence="5 9" id="KW-0812">Transmembrane</keyword>
<comment type="caution">
    <text evidence="11">The sequence shown here is derived from an EMBL/GenBank/DDBJ whole genome shotgun (WGS) entry which is preliminary data.</text>
</comment>
<protein>
    <recommendedName>
        <fullName evidence="9">TRAP transporter small permease protein</fullName>
    </recommendedName>
</protein>
<feature type="transmembrane region" description="Helical" evidence="9">
    <location>
        <begin position="48"/>
        <end position="66"/>
    </location>
</feature>
<dbReference type="Proteomes" id="UP000589984">
    <property type="component" value="Unassembled WGS sequence"/>
</dbReference>
<feature type="domain" description="Tripartite ATP-independent periplasmic transporters DctQ component" evidence="10">
    <location>
        <begin position="24"/>
        <end position="153"/>
    </location>
</feature>